<dbReference type="EMBL" id="CAXHTB010000007">
    <property type="protein sequence ID" value="CAL0309673.1"/>
    <property type="molecule type" value="Genomic_DNA"/>
</dbReference>
<name>A0AAV1WK95_LUPLU</name>
<evidence type="ECO:0000313" key="2">
    <source>
        <dbReference type="EMBL" id="CAL0309673.1"/>
    </source>
</evidence>
<evidence type="ECO:0000313" key="3">
    <source>
        <dbReference type="Proteomes" id="UP001497480"/>
    </source>
</evidence>
<proteinExistence type="predicted"/>
<keyword evidence="3" id="KW-1185">Reference proteome</keyword>
<gene>
    <name evidence="2" type="ORF">LLUT_LOCUS10733</name>
</gene>
<feature type="transmembrane region" description="Helical" evidence="1">
    <location>
        <begin position="120"/>
        <end position="138"/>
    </location>
</feature>
<keyword evidence="1" id="KW-0472">Membrane</keyword>
<sequence length="139" mass="16393">MGAVDYIWHSEELVPVRVLETIPIDILRRTRGLPTEKWVVTTLHLNVNSLLQTMAMYLDCFTMQFQSCIFHILEGFLFFLCTILLLLRNIMRPNCEMHVIYEAQTLQNSQCVHVVHMSDIFLGDTWTLLIVFYSFFIYL</sequence>
<protein>
    <submittedName>
        <fullName evidence="2">Uncharacterized protein</fullName>
    </submittedName>
</protein>
<accession>A0AAV1WK95</accession>
<comment type="caution">
    <text evidence="2">The sequence shown here is derived from an EMBL/GenBank/DDBJ whole genome shotgun (WGS) entry which is preliminary data.</text>
</comment>
<evidence type="ECO:0000256" key="1">
    <source>
        <dbReference type="SAM" id="Phobius"/>
    </source>
</evidence>
<organism evidence="2 3">
    <name type="scientific">Lupinus luteus</name>
    <name type="common">European yellow lupine</name>
    <dbReference type="NCBI Taxonomy" id="3873"/>
    <lineage>
        <taxon>Eukaryota</taxon>
        <taxon>Viridiplantae</taxon>
        <taxon>Streptophyta</taxon>
        <taxon>Embryophyta</taxon>
        <taxon>Tracheophyta</taxon>
        <taxon>Spermatophyta</taxon>
        <taxon>Magnoliopsida</taxon>
        <taxon>eudicotyledons</taxon>
        <taxon>Gunneridae</taxon>
        <taxon>Pentapetalae</taxon>
        <taxon>rosids</taxon>
        <taxon>fabids</taxon>
        <taxon>Fabales</taxon>
        <taxon>Fabaceae</taxon>
        <taxon>Papilionoideae</taxon>
        <taxon>50 kb inversion clade</taxon>
        <taxon>genistoids sensu lato</taxon>
        <taxon>core genistoids</taxon>
        <taxon>Genisteae</taxon>
        <taxon>Lupinus</taxon>
    </lineage>
</organism>
<keyword evidence="1" id="KW-0812">Transmembrane</keyword>
<feature type="transmembrane region" description="Helical" evidence="1">
    <location>
        <begin position="64"/>
        <end position="87"/>
    </location>
</feature>
<keyword evidence="1" id="KW-1133">Transmembrane helix</keyword>
<dbReference type="Proteomes" id="UP001497480">
    <property type="component" value="Unassembled WGS sequence"/>
</dbReference>
<reference evidence="2 3" key="1">
    <citation type="submission" date="2024-03" db="EMBL/GenBank/DDBJ databases">
        <authorList>
            <person name="Martinez-Hernandez J."/>
        </authorList>
    </citation>
    <scope>NUCLEOTIDE SEQUENCE [LARGE SCALE GENOMIC DNA]</scope>
</reference>
<dbReference type="AlphaFoldDB" id="A0AAV1WK95"/>